<dbReference type="OrthoDB" id="2050804at2"/>
<reference evidence="3" key="3">
    <citation type="submission" date="2020-02" db="EMBL/GenBank/DDBJ databases">
        <authorList>
            <person name="Littmann E."/>
            <person name="Sorbara M."/>
        </authorList>
    </citation>
    <scope>NUCLEOTIDE SEQUENCE</scope>
    <source>
        <strain evidence="3">MSK.14.57</strain>
    </source>
</reference>
<accession>A0A173SQL4</accession>
<reference evidence="3 6" key="2">
    <citation type="journal article" date="2020" name="Cell Host Microbe">
        <title>Functional and Genomic Variation between Human-Derived Isolates of Lachnospiraceae Reveals Inter- and Intra-Species Diversity.</title>
        <authorList>
            <person name="Sorbara M.T."/>
            <person name="Littmann E.R."/>
            <person name="Fontana E."/>
            <person name="Moody T.U."/>
            <person name="Kohout C.E."/>
            <person name="Gjonbalaj M."/>
            <person name="Eaton V."/>
            <person name="Seok R."/>
            <person name="Leiner I.M."/>
            <person name="Pamer E.G."/>
        </authorList>
    </citation>
    <scope>NUCLEOTIDE SEQUENCE [LARGE SCALE GENOMIC DNA]</scope>
    <source>
        <strain evidence="3 6">MSK.14.57</strain>
    </source>
</reference>
<dbReference type="Proteomes" id="UP000095564">
    <property type="component" value="Unassembled WGS sequence"/>
</dbReference>
<keyword evidence="6" id="KW-1185">Reference proteome</keyword>
<organism evidence="1 4">
    <name type="scientific">Anaerostipes hadrus</name>
    <dbReference type="NCBI Taxonomy" id="649756"/>
    <lineage>
        <taxon>Bacteria</taxon>
        <taxon>Bacillati</taxon>
        <taxon>Bacillota</taxon>
        <taxon>Clostridia</taxon>
        <taxon>Lachnospirales</taxon>
        <taxon>Lachnospiraceae</taxon>
        <taxon>Anaerostipes</taxon>
    </lineage>
</organism>
<dbReference type="Proteomes" id="UP000095553">
    <property type="component" value="Unassembled WGS sequence"/>
</dbReference>
<proteinExistence type="predicted"/>
<evidence type="ECO:0000313" key="5">
    <source>
        <dbReference type="Proteomes" id="UP000095564"/>
    </source>
</evidence>
<protein>
    <submittedName>
        <fullName evidence="1">Uncharacterized protein</fullName>
    </submittedName>
</protein>
<evidence type="ECO:0000313" key="2">
    <source>
        <dbReference type="EMBL" id="CUP22630.1"/>
    </source>
</evidence>
<dbReference type="EMBL" id="CYXY01000007">
    <property type="protein sequence ID" value="CUM92077.1"/>
    <property type="molecule type" value="Genomic_DNA"/>
</dbReference>
<gene>
    <name evidence="2" type="ORF">ERS852520_00880</name>
    <name evidence="1" type="ORF">ERS852571_01385</name>
    <name evidence="3" type="ORF">G5A72_14315</name>
</gene>
<reference evidence="4 5" key="1">
    <citation type="submission" date="2015-09" db="EMBL/GenBank/DDBJ databases">
        <authorList>
            <consortium name="Pathogen Informatics"/>
        </authorList>
    </citation>
    <scope>NUCLEOTIDE SEQUENCE [LARGE SCALE GENOMIC DNA]</scope>
    <source>
        <strain evidence="2 5">2789STDY5834908</strain>
        <strain evidence="1 4">2789STDY5834959</strain>
    </source>
</reference>
<evidence type="ECO:0000313" key="6">
    <source>
        <dbReference type="Proteomes" id="UP001644750"/>
    </source>
</evidence>
<evidence type="ECO:0000313" key="3">
    <source>
        <dbReference type="EMBL" id="NSJ80729.1"/>
    </source>
</evidence>
<name>A0A173SQL4_ANAHA</name>
<sequence>MKKYPKCFPDNFETEILPEDAKEENKSVYRIIKSGIIDRDSFISTYEEMERGLIPRKKKLDLNDPGIYSTSCNIDFSEAQYALNIFMRHYPKPFIAKGQTEVGCGPCQLTSERDKSKEGTHVDWWIYEKSDPQNYFKEVKENE</sequence>
<dbReference type="Proteomes" id="UP001644750">
    <property type="component" value="Unassembled WGS sequence"/>
</dbReference>
<evidence type="ECO:0000313" key="1">
    <source>
        <dbReference type="EMBL" id="CUM92077.1"/>
    </source>
</evidence>
<evidence type="ECO:0000313" key="4">
    <source>
        <dbReference type="Proteomes" id="UP000095553"/>
    </source>
</evidence>
<dbReference type="RefSeq" id="WP_055072743.1">
    <property type="nucleotide sequence ID" value="NZ_BAABYN010000001.1"/>
</dbReference>
<dbReference type="EMBL" id="JAAITB010000038">
    <property type="protein sequence ID" value="NSJ80729.1"/>
    <property type="molecule type" value="Genomic_DNA"/>
</dbReference>
<dbReference type="AlphaFoldDB" id="A0A173SQL4"/>
<dbReference type="EMBL" id="CZAU01000006">
    <property type="protein sequence ID" value="CUP22630.1"/>
    <property type="molecule type" value="Genomic_DNA"/>
</dbReference>